<organism evidence="1 2">
    <name type="scientific">Fusarium venenatum</name>
    <dbReference type="NCBI Taxonomy" id="56646"/>
    <lineage>
        <taxon>Eukaryota</taxon>
        <taxon>Fungi</taxon>
        <taxon>Dikarya</taxon>
        <taxon>Ascomycota</taxon>
        <taxon>Pezizomycotina</taxon>
        <taxon>Sordariomycetes</taxon>
        <taxon>Hypocreomycetidae</taxon>
        <taxon>Hypocreales</taxon>
        <taxon>Nectriaceae</taxon>
        <taxon>Fusarium</taxon>
    </lineage>
</organism>
<dbReference type="AlphaFoldDB" id="A0A2L2TPI0"/>
<reference evidence="2" key="1">
    <citation type="submission" date="2014-10" db="EMBL/GenBank/DDBJ databases">
        <authorList>
            <person name="King R."/>
        </authorList>
    </citation>
    <scope>NUCLEOTIDE SEQUENCE [LARGE SCALE GENOMIC DNA]</scope>
    <source>
        <strain evidence="2">A3/5</strain>
    </source>
</reference>
<protein>
    <submittedName>
        <fullName evidence="1">Uncharacterized protein</fullName>
    </submittedName>
</protein>
<proteinExistence type="predicted"/>
<sequence length="198" mass="22672">MDIILRKYAAFGWTNIWPDEAPELIPQGALQQIGGQGSLIIDLGNSSRGKFTPDYVLENGIFPIGWSAHDYDDHPRLAVGAMPMGGDPALRYIHTTGCIGMPQASWIGFLTTKLRHWEYLEIIKMDPDARPDCFFLPNRPTLGNWCDCLTYIQFYMMSTWDYADEHIPTWFREWRKQETTLALLPPAPDYRTAVQQTT</sequence>
<accession>A0A2L2TPI0</accession>
<dbReference type="EMBL" id="LN649230">
    <property type="protein sequence ID" value="CEI61355.1"/>
    <property type="molecule type" value="Genomic_DNA"/>
</dbReference>
<evidence type="ECO:0000313" key="1">
    <source>
        <dbReference type="EMBL" id="CEI61355.1"/>
    </source>
</evidence>
<dbReference type="OrthoDB" id="5081631at2759"/>
<evidence type="ECO:0000313" key="2">
    <source>
        <dbReference type="Proteomes" id="UP000245910"/>
    </source>
</evidence>
<name>A0A2L2TPI0_9HYPO</name>
<keyword evidence="2" id="KW-1185">Reference proteome</keyword>
<dbReference type="STRING" id="56646.A0A2L2TPI0"/>
<dbReference type="Proteomes" id="UP000245910">
    <property type="component" value="Chromosome II"/>
</dbReference>